<dbReference type="SUPFAM" id="SSF53850">
    <property type="entry name" value="Periplasmic binding protein-like II"/>
    <property type="match status" value="1"/>
</dbReference>
<dbReference type="InterPro" id="IPR050490">
    <property type="entry name" value="Bact_solute-bd_prot1"/>
</dbReference>
<dbReference type="RefSeq" id="WP_345218084.1">
    <property type="nucleotide sequence ID" value="NZ_BAABGN010000013.1"/>
</dbReference>
<dbReference type="EMBL" id="BAABGN010000013">
    <property type="protein sequence ID" value="GAA4431494.1"/>
    <property type="molecule type" value="Genomic_DNA"/>
</dbReference>
<reference evidence="3" key="1">
    <citation type="journal article" date="2019" name="Int. J. Syst. Evol. Microbiol.">
        <title>The Global Catalogue of Microorganisms (GCM) 10K type strain sequencing project: providing services to taxonomists for standard genome sequencing and annotation.</title>
        <authorList>
            <consortium name="The Broad Institute Genomics Platform"/>
            <consortium name="The Broad Institute Genome Sequencing Center for Infectious Disease"/>
            <person name="Wu L."/>
            <person name="Ma J."/>
        </authorList>
    </citation>
    <scope>NUCLEOTIDE SEQUENCE [LARGE SCALE GENOMIC DNA]</scope>
    <source>
        <strain evidence="3">JCM 17810</strain>
    </source>
</reference>
<keyword evidence="1" id="KW-0732">Signal</keyword>
<evidence type="ECO:0000313" key="3">
    <source>
        <dbReference type="Proteomes" id="UP001500622"/>
    </source>
</evidence>
<organism evidence="2 3">
    <name type="scientific">Georgenia halophila</name>
    <dbReference type="NCBI Taxonomy" id="620889"/>
    <lineage>
        <taxon>Bacteria</taxon>
        <taxon>Bacillati</taxon>
        <taxon>Actinomycetota</taxon>
        <taxon>Actinomycetes</taxon>
        <taxon>Micrococcales</taxon>
        <taxon>Bogoriellaceae</taxon>
        <taxon>Georgenia</taxon>
    </lineage>
</organism>
<proteinExistence type="predicted"/>
<sequence>MKKHLIATTAALSLTLAACSSGGGGETDDGADGGAPPTGPITVWFSNNEFELEWGNALVEEWNADHPDAQVEAQEIPAGSSSEEAITAAITAGTAPCLVYNISPAAAPQWQAQGGLVDLSQFDGAEQYLSERSGDDTLGQYRGQDGGIYQVPWKSNPVMVMYNKEVFQQAGLDPENPDMNTFDSFLDGARDIVSSGAAETAIWPSPTTEFYQPWFDFYPTYLATTGGTSLVEDGAATFDDDNGMAVWEFWRTFYEEGLTSQEAATEDAMTAGTTAMQMAGPWAIASYEGQVDYGFMPVPTEDGVAPEETYTFADAKNVSMFTSCENTGTAWEFLQLSTSEAADGDLLEATGQMPLRTGLTDAYPDYFEANPNYVAFADQAERTVDVPNIPNSVEAWQTFREEWSRSVIFDEVPVADGLQAAADAVNGLVQE</sequence>
<comment type="caution">
    <text evidence="2">The sequence shown here is derived from an EMBL/GenBank/DDBJ whole genome shotgun (WGS) entry which is preliminary data.</text>
</comment>
<accession>A0ABP8LNG5</accession>
<name>A0ABP8LNG5_9MICO</name>
<dbReference type="Gene3D" id="3.40.190.10">
    <property type="entry name" value="Periplasmic binding protein-like II"/>
    <property type="match status" value="2"/>
</dbReference>
<dbReference type="PROSITE" id="PS51257">
    <property type="entry name" value="PROKAR_LIPOPROTEIN"/>
    <property type="match status" value="1"/>
</dbReference>
<keyword evidence="3" id="KW-1185">Reference proteome</keyword>
<evidence type="ECO:0000256" key="1">
    <source>
        <dbReference type="SAM" id="SignalP"/>
    </source>
</evidence>
<dbReference type="InterPro" id="IPR006059">
    <property type="entry name" value="SBP"/>
</dbReference>
<feature type="signal peptide" evidence="1">
    <location>
        <begin position="1"/>
        <end position="20"/>
    </location>
</feature>
<gene>
    <name evidence="2" type="ORF">GCM10023169_36090</name>
</gene>
<dbReference type="Proteomes" id="UP001500622">
    <property type="component" value="Unassembled WGS sequence"/>
</dbReference>
<feature type="chain" id="PRO_5045864811" evidence="1">
    <location>
        <begin position="21"/>
        <end position="431"/>
    </location>
</feature>
<dbReference type="PANTHER" id="PTHR43649">
    <property type="entry name" value="ARABINOSE-BINDING PROTEIN-RELATED"/>
    <property type="match status" value="1"/>
</dbReference>
<evidence type="ECO:0000313" key="2">
    <source>
        <dbReference type="EMBL" id="GAA4431494.1"/>
    </source>
</evidence>
<dbReference type="Pfam" id="PF01547">
    <property type="entry name" value="SBP_bac_1"/>
    <property type="match status" value="1"/>
</dbReference>
<dbReference type="PANTHER" id="PTHR43649:SF13">
    <property type="entry name" value="CARBOHYDRATE ABC TRANSPORTER SUBSTRATE-BINDING PROTEIN"/>
    <property type="match status" value="1"/>
</dbReference>
<protein>
    <submittedName>
        <fullName evidence="2">Extracellular solute-binding protein</fullName>
    </submittedName>
</protein>